<dbReference type="InterPro" id="IPR000760">
    <property type="entry name" value="Inositol_monophosphatase-like"/>
</dbReference>
<accession>A0A1H8H0D4</accession>
<feature type="binding site" evidence="2">
    <location>
        <position position="229"/>
    </location>
    <ligand>
        <name>Mg(2+)</name>
        <dbReference type="ChEBI" id="CHEBI:18420"/>
        <label>1</label>
        <note>catalytic</note>
    </ligand>
</feature>
<comment type="cofactor">
    <cofactor evidence="2">
        <name>Mg(2+)</name>
        <dbReference type="ChEBI" id="CHEBI:18420"/>
    </cofactor>
</comment>
<keyword evidence="2" id="KW-0479">Metal-binding</keyword>
<protein>
    <submittedName>
        <fullName evidence="3">Myo-inositol-1(Or 4)-monophosphatase</fullName>
    </submittedName>
</protein>
<gene>
    <name evidence="3" type="ORF">SAMN05216404_10511</name>
</gene>
<dbReference type="PRINTS" id="PR00377">
    <property type="entry name" value="IMPHPHTASES"/>
</dbReference>
<reference evidence="3 4" key="1">
    <citation type="submission" date="2016-10" db="EMBL/GenBank/DDBJ databases">
        <authorList>
            <person name="de Groot N.N."/>
        </authorList>
    </citation>
    <scope>NUCLEOTIDE SEQUENCE [LARGE SCALE GENOMIC DNA]</scope>
    <source>
        <strain evidence="3 4">Nl18</strain>
    </source>
</reference>
<proteinExistence type="inferred from homology"/>
<dbReference type="Pfam" id="PF00459">
    <property type="entry name" value="Inositol_P"/>
    <property type="match status" value="1"/>
</dbReference>
<dbReference type="Proteomes" id="UP000183898">
    <property type="component" value="Unassembled WGS sequence"/>
</dbReference>
<dbReference type="EMBL" id="FOCT01000005">
    <property type="protein sequence ID" value="SEN49802.1"/>
    <property type="molecule type" value="Genomic_DNA"/>
</dbReference>
<dbReference type="PANTHER" id="PTHR20854:SF4">
    <property type="entry name" value="INOSITOL-1-MONOPHOSPHATASE-RELATED"/>
    <property type="match status" value="1"/>
</dbReference>
<dbReference type="PANTHER" id="PTHR20854">
    <property type="entry name" value="INOSITOL MONOPHOSPHATASE"/>
    <property type="match status" value="1"/>
</dbReference>
<evidence type="ECO:0000256" key="1">
    <source>
        <dbReference type="ARBA" id="ARBA00009759"/>
    </source>
</evidence>
<dbReference type="GO" id="GO:0008934">
    <property type="term" value="F:inositol monophosphate 1-phosphatase activity"/>
    <property type="evidence" value="ECO:0007669"/>
    <property type="project" value="TreeGrafter"/>
</dbReference>
<evidence type="ECO:0000313" key="4">
    <source>
        <dbReference type="Proteomes" id="UP000183898"/>
    </source>
</evidence>
<organism evidence="3 4">
    <name type="scientific">Nitrosospira multiformis</name>
    <dbReference type="NCBI Taxonomy" id="1231"/>
    <lineage>
        <taxon>Bacteria</taxon>
        <taxon>Pseudomonadati</taxon>
        <taxon>Pseudomonadota</taxon>
        <taxon>Betaproteobacteria</taxon>
        <taxon>Nitrosomonadales</taxon>
        <taxon>Nitrosomonadaceae</taxon>
        <taxon>Nitrosospira</taxon>
    </lineage>
</organism>
<dbReference type="Gene3D" id="3.30.540.10">
    <property type="entry name" value="Fructose-1,6-Bisphosphatase, subunit A, domain 1"/>
    <property type="match status" value="1"/>
</dbReference>
<dbReference type="GO" id="GO:0007165">
    <property type="term" value="P:signal transduction"/>
    <property type="evidence" value="ECO:0007669"/>
    <property type="project" value="TreeGrafter"/>
</dbReference>
<feature type="binding site" evidence="2">
    <location>
        <position position="86"/>
    </location>
    <ligand>
        <name>Mg(2+)</name>
        <dbReference type="ChEBI" id="CHEBI:18420"/>
        <label>1</label>
        <note>catalytic</note>
    </ligand>
</feature>
<feature type="binding site" evidence="2">
    <location>
        <position position="105"/>
    </location>
    <ligand>
        <name>Mg(2+)</name>
        <dbReference type="ChEBI" id="CHEBI:18420"/>
        <label>1</label>
        <note>catalytic</note>
    </ligand>
</feature>
<evidence type="ECO:0000256" key="2">
    <source>
        <dbReference type="PIRSR" id="PIRSR600760-2"/>
    </source>
</evidence>
<feature type="binding site" evidence="2">
    <location>
        <position position="104"/>
    </location>
    <ligand>
        <name>Mg(2+)</name>
        <dbReference type="ChEBI" id="CHEBI:18420"/>
        <label>1</label>
        <note>catalytic</note>
    </ligand>
</feature>
<name>A0A1H8H0D4_9PROT</name>
<feature type="binding site" evidence="2">
    <location>
        <position position="102"/>
    </location>
    <ligand>
        <name>Mg(2+)</name>
        <dbReference type="ChEBI" id="CHEBI:18420"/>
        <label>1</label>
        <note>catalytic</note>
    </ligand>
</feature>
<sequence>MPFNIELNKAPMKNQKISLPEQGIFFIEEIEQIARSAGGIIKAHYTQGVIAEFKSLRQVVTTADRESEQFLKEALLQLYPCHFYGEESGGVIIEQGDQWVVDPLDGTENMTGYPPLLAVSIGLLRNGTPVLGVVYDPIHDILYSAQQGGLLKINGEVTQLRKRTDPTNAVVGLDFSSEMQTRPETLDQLSRVLQQARAVKVLGAPVLSLAEVAAGRLDLFFRPSTKLTDMAAGVCMIRAAGGKAVDYEGEEWTIHSKGVIAGSSGMIEAYMPCFYIT</sequence>
<dbReference type="AlphaFoldDB" id="A0A1H8H0D4"/>
<dbReference type="SUPFAM" id="SSF56655">
    <property type="entry name" value="Carbohydrate phosphatase"/>
    <property type="match status" value="1"/>
</dbReference>
<dbReference type="GO" id="GO:0046872">
    <property type="term" value="F:metal ion binding"/>
    <property type="evidence" value="ECO:0007669"/>
    <property type="project" value="UniProtKB-KW"/>
</dbReference>
<dbReference type="GO" id="GO:0006020">
    <property type="term" value="P:inositol metabolic process"/>
    <property type="evidence" value="ECO:0007669"/>
    <property type="project" value="TreeGrafter"/>
</dbReference>
<dbReference type="Gene3D" id="3.40.190.80">
    <property type="match status" value="1"/>
</dbReference>
<comment type="similarity">
    <text evidence="1">Belongs to the inositol monophosphatase superfamily.</text>
</comment>
<keyword evidence="2" id="KW-0460">Magnesium</keyword>
<evidence type="ECO:0000313" key="3">
    <source>
        <dbReference type="EMBL" id="SEN49802.1"/>
    </source>
</evidence>